<dbReference type="EMBL" id="SFAN01000035">
    <property type="protein sequence ID" value="TRV25598.1"/>
    <property type="molecule type" value="Genomic_DNA"/>
</dbReference>
<dbReference type="Proteomes" id="UP000320730">
    <property type="component" value="Unassembled WGS sequence"/>
</dbReference>
<organism evidence="1 2">
    <name type="scientific">Microcystis flos-aquae Mf_WU_F_19750830_S460</name>
    <dbReference type="NCBI Taxonomy" id="2486237"/>
    <lineage>
        <taxon>Bacteria</taxon>
        <taxon>Bacillati</taxon>
        <taxon>Cyanobacteriota</taxon>
        <taxon>Cyanophyceae</taxon>
        <taxon>Oscillatoriophycideae</taxon>
        <taxon>Chroococcales</taxon>
        <taxon>Microcystaceae</taxon>
        <taxon>Microcystis</taxon>
    </lineage>
</organism>
<comment type="caution">
    <text evidence="1">The sequence shown here is derived from an EMBL/GenBank/DDBJ whole genome shotgun (WGS) entry which is preliminary data.</text>
</comment>
<gene>
    <name evidence="1" type="ORF">EWV40_04635</name>
</gene>
<sequence>MKTQGFERRFSQNLAPVSQEKPQNLYFAYISNLFSKPYLAGLRLTLAKLIQRSQSWEAHLVQGDTHRLRRDIFDSYEFTRISDIVVIAVVHSPKYR</sequence>
<evidence type="ECO:0000313" key="2">
    <source>
        <dbReference type="Proteomes" id="UP000320730"/>
    </source>
</evidence>
<accession>A0A552LZF1</accession>
<evidence type="ECO:0000313" key="1">
    <source>
        <dbReference type="EMBL" id="TRV25598.1"/>
    </source>
</evidence>
<reference evidence="1 2" key="1">
    <citation type="submission" date="2019-01" db="EMBL/GenBank/DDBJ databases">
        <title>Coherence of Microcystis species and biogeography revealed through population genomics.</title>
        <authorList>
            <person name="Perez-Carrascal O.M."/>
            <person name="Terrat Y."/>
            <person name="Giani A."/>
            <person name="Fortin N."/>
            <person name="Tromas N."/>
            <person name="Shapiro B.J."/>
        </authorList>
    </citation>
    <scope>NUCLEOTIDE SEQUENCE [LARGE SCALE GENOMIC DNA]</scope>
    <source>
        <strain evidence="1">Mf_WU_F_19750830_S460</strain>
    </source>
</reference>
<name>A0A552LZF1_9CHRO</name>
<protein>
    <submittedName>
        <fullName evidence="1">Uncharacterized protein</fullName>
    </submittedName>
</protein>
<dbReference type="AlphaFoldDB" id="A0A552LZF1"/>
<proteinExistence type="predicted"/>